<dbReference type="InterPro" id="IPR045086">
    <property type="entry name" value="OBG_GTPase"/>
</dbReference>
<dbReference type="Gene3D" id="3.40.50.300">
    <property type="entry name" value="P-loop containing nucleotide triphosphate hydrolases"/>
    <property type="match status" value="1"/>
</dbReference>
<dbReference type="InterPro" id="IPR006074">
    <property type="entry name" value="GTP1-OBG_CS"/>
</dbReference>
<comment type="subcellular location">
    <subcellularLocation>
        <location evidence="9">Cytoplasm</location>
    </subcellularLocation>
</comment>
<dbReference type="PRINTS" id="PR00326">
    <property type="entry name" value="GTP1OBG"/>
</dbReference>
<dbReference type="NCBIfam" id="NF008954">
    <property type="entry name" value="PRK12296.1"/>
    <property type="match status" value="1"/>
</dbReference>
<organism evidence="14 15">
    <name type="scientific">Thermogemmatispora tikiterensis</name>
    <dbReference type="NCBI Taxonomy" id="1825093"/>
    <lineage>
        <taxon>Bacteria</taxon>
        <taxon>Bacillati</taxon>
        <taxon>Chloroflexota</taxon>
        <taxon>Ktedonobacteria</taxon>
        <taxon>Thermogemmatisporales</taxon>
        <taxon>Thermogemmatisporaceae</taxon>
        <taxon>Thermogemmatispora</taxon>
    </lineage>
</organism>
<dbReference type="InterPro" id="IPR006073">
    <property type="entry name" value="GTP-bd"/>
</dbReference>
<dbReference type="PROSITE" id="PS51710">
    <property type="entry name" value="G_OBG"/>
    <property type="match status" value="1"/>
</dbReference>
<name>A0A328VK21_9CHLR</name>
<feature type="domain" description="Obg" evidence="13">
    <location>
        <begin position="1"/>
        <end position="158"/>
    </location>
</feature>
<dbReference type="PIRSF" id="PIRSF002401">
    <property type="entry name" value="GTP_bd_Obg/CgtA"/>
    <property type="match status" value="1"/>
</dbReference>
<evidence type="ECO:0000313" key="15">
    <source>
        <dbReference type="Proteomes" id="UP000248706"/>
    </source>
</evidence>
<feature type="binding site" evidence="9">
    <location>
        <begin position="217"/>
        <end position="220"/>
    </location>
    <ligand>
        <name>GTP</name>
        <dbReference type="ChEBI" id="CHEBI:37565"/>
    </ligand>
</feature>
<dbReference type="Gene3D" id="2.70.210.12">
    <property type="entry name" value="GTP1/OBG domain"/>
    <property type="match status" value="1"/>
</dbReference>
<dbReference type="SUPFAM" id="SSF82051">
    <property type="entry name" value="Obg GTP-binding protein N-terminal domain"/>
    <property type="match status" value="1"/>
</dbReference>
<comment type="subunit">
    <text evidence="9">Monomer.</text>
</comment>
<comment type="similarity">
    <text evidence="2 9">Belongs to the TRAFAC class OBG-HflX-like GTPase superfamily. OBG GTPase family.</text>
</comment>
<feature type="binding site" evidence="9">
    <location>
        <position position="172"/>
    </location>
    <ligand>
        <name>Mg(2+)</name>
        <dbReference type="ChEBI" id="CHEBI:18420"/>
    </ligand>
</feature>
<dbReference type="InterPro" id="IPR036726">
    <property type="entry name" value="GTP1_OBG_dom_sf"/>
</dbReference>
<dbReference type="RefSeq" id="WP_112433373.1">
    <property type="nucleotide sequence ID" value="NZ_MCIF01000002.1"/>
</dbReference>
<protein>
    <recommendedName>
        <fullName evidence="9">GTPase Obg</fullName>
        <ecNumber evidence="9">3.6.5.-</ecNumber>
    </recommendedName>
    <alternativeName>
        <fullName evidence="9">GTP-binding protein Obg</fullName>
    </alternativeName>
</protein>
<dbReference type="HAMAP" id="MF_01454">
    <property type="entry name" value="GTPase_Obg"/>
    <property type="match status" value="1"/>
</dbReference>
<dbReference type="NCBIfam" id="TIGR03595">
    <property type="entry name" value="Obg_CgtA_exten"/>
    <property type="match status" value="1"/>
</dbReference>
<keyword evidence="6 9" id="KW-0378">Hydrolase</keyword>
<dbReference type="Proteomes" id="UP000248706">
    <property type="component" value="Unassembled WGS sequence"/>
</dbReference>
<evidence type="ECO:0000259" key="11">
    <source>
        <dbReference type="PROSITE" id="PS51710"/>
    </source>
</evidence>
<sequence>MFYDQVKIFVKAGDGGSGAIHFRREKYVPRGGPDGGDGGRGGSVYLRASAAVNTLIEYRYHQHFKAGNGQPGRGQRMHGASGEDIELIVPCGTLVRDAESRELLADLVEDGQRVMVARGGRGGLGNVHFATPTNQAPREAQNGEPGEERWLVLELRLIADVGLVGYPNAGKSTLLSVVTAARPKIADYPFTTLTPNLGVVQLGQAGSADLLSFVLADIPGLIEGAAQGAGLGLEFLRHIQRTRLLIHLLDGAAENDPWENFLAINRELESYDRRLARRPQIVVLNKMDLPQARDRWPALKRRLEEAGYPAFAISAVAHQGTTELMQAVARRLEEIKREEQRQALAAEPPAQGPVLRPIPEDAFTISKENGVFVVRGKRVERVVSMTRLDSRESMDRLQVTLEKMGVTRALEEAGVQVGDVVRFGKVELLWGE</sequence>
<feature type="binding site" evidence="9">
    <location>
        <begin position="190"/>
        <end position="194"/>
    </location>
    <ligand>
        <name>GTP</name>
        <dbReference type="ChEBI" id="CHEBI:37565"/>
    </ligand>
</feature>
<dbReference type="InterPro" id="IPR027417">
    <property type="entry name" value="P-loop_NTPase"/>
</dbReference>
<feature type="binding site" evidence="9">
    <location>
        <begin position="314"/>
        <end position="316"/>
    </location>
    <ligand>
        <name>GTP</name>
        <dbReference type="ChEBI" id="CHEBI:37565"/>
    </ligand>
</feature>
<proteinExistence type="inferred from homology"/>
<dbReference type="GO" id="GO:0005737">
    <property type="term" value="C:cytoplasm"/>
    <property type="evidence" value="ECO:0007669"/>
    <property type="project" value="UniProtKB-SubCell"/>
</dbReference>
<evidence type="ECO:0000256" key="3">
    <source>
        <dbReference type="ARBA" id="ARBA00022490"/>
    </source>
</evidence>
<keyword evidence="4 9" id="KW-0479">Metal-binding</keyword>
<dbReference type="PANTHER" id="PTHR11702">
    <property type="entry name" value="DEVELOPMENTALLY REGULATED GTP-BINDING PROTEIN-RELATED"/>
    <property type="match status" value="1"/>
</dbReference>
<dbReference type="NCBIfam" id="NF008956">
    <property type="entry name" value="PRK12299.1"/>
    <property type="match status" value="1"/>
</dbReference>
<evidence type="ECO:0000259" key="12">
    <source>
        <dbReference type="PROSITE" id="PS51881"/>
    </source>
</evidence>
<keyword evidence="3 9" id="KW-0963">Cytoplasm</keyword>
<keyword evidence="15" id="KW-1185">Reference proteome</keyword>
<dbReference type="PROSITE" id="PS00905">
    <property type="entry name" value="GTP1_OBG"/>
    <property type="match status" value="1"/>
</dbReference>
<dbReference type="GO" id="GO:0003924">
    <property type="term" value="F:GTPase activity"/>
    <property type="evidence" value="ECO:0007669"/>
    <property type="project" value="UniProtKB-UniRule"/>
</dbReference>
<comment type="function">
    <text evidence="9">An essential GTPase which binds GTP, GDP and possibly (p)ppGpp with moderate affinity, with high nucleotide exchange rates and a fairly low GTP hydrolysis rate. Plays a role in control of the cell cycle, stress response, ribosome biogenesis and in those bacteria that undergo differentiation, in morphogenesis control.</text>
</comment>
<dbReference type="InterPro" id="IPR036346">
    <property type="entry name" value="GTP-bd_prot_GTP1/OBG_C_sf"/>
</dbReference>
<dbReference type="InterPro" id="IPR014100">
    <property type="entry name" value="GTP-bd_Obg/CgtA"/>
</dbReference>
<dbReference type="Pfam" id="PF09269">
    <property type="entry name" value="DUF1967"/>
    <property type="match status" value="1"/>
</dbReference>
<comment type="cofactor">
    <cofactor evidence="1 9">
        <name>Mg(2+)</name>
        <dbReference type="ChEBI" id="CHEBI:18420"/>
    </cofactor>
</comment>
<dbReference type="EC" id="3.6.5.-" evidence="9"/>
<feature type="binding site" evidence="9">
    <location>
        <begin position="165"/>
        <end position="172"/>
    </location>
    <ligand>
        <name>GTP</name>
        <dbReference type="ChEBI" id="CHEBI:37565"/>
    </ligand>
</feature>
<dbReference type="EMBL" id="MCIF01000002">
    <property type="protein sequence ID" value="RAQ98248.1"/>
    <property type="molecule type" value="Genomic_DNA"/>
</dbReference>
<keyword evidence="5 9" id="KW-0547">Nucleotide-binding</keyword>
<dbReference type="GO" id="GO:0005525">
    <property type="term" value="F:GTP binding"/>
    <property type="evidence" value="ECO:0007669"/>
    <property type="project" value="UniProtKB-UniRule"/>
</dbReference>
<dbReference type="PANTHER" id="PTHR11702:SF31">
    <property type="entry name" value="MITOCHONDRIAL RIBOSOME-ASSOCIATED GTPASE 2"/>
    <property type="match status" value="1"/>
</dbReference>
<feature type="region of interest" description="Disordered" evidence="10">
    <location>
        <begin position="126"/>
        <end position="145"/>
    </location>
</feature>
<evidence type="ECO:0000256" key="4">
    <source>
        <dbReference type="ARBA" id="ARBA00022723"/>
    </source>
</evidence>
<keyword evidence="8 9" id="KW-0342">GTP-binding</keyword>
<dbReference type="NCBIfam" id="TIGR02729">
    <property type="entry name" value="Obg_CgtA"/>
    <property type="match status" value="1"/>
</dbReference>
<dbReference type="Pfam" id="PF01018">
    <property type="entry name" value="GTP1_OBG"/>
    <property type="match status" value="1"/>
</dbReference>
<feature type="domain" description="OCT" evidence="12">
    <location>
        <begin position="355"/>
        <end position="432"/>
    </location>
</feature>
<dbReference type="Gene3D" id="3.30.300.350">
    <property type="entry name" value="GTP-binding protein OBG, C-terminal domain"/>
    <property type="match status" value="1"/>
</dbReference>
<dbReference type="InterPro" id="IPR015349">
    <property type="entry name" value="OCT_dom"/>
</dbReference>
<gene>
    <name evidence="9" type="primary">obg</name>
    <name evidence="14" type="ORF">A4R35_22095</name>
</gene>
<dbReference type="PROSITE" id="PS51883">
    <property type="entry name" value="OBG"/>
    <property type="match status" value="1"/>
</dbReference>
<keyword evidence="7 9" id="KW-0460">Magnesium</keyword>
<evidence type="ECO:0000256" key="1">
    <source>
        <dbReference type="ARBA" id="ARBA00001946"/>
    </source>
</evidence>
<feature type="binding site" evidence="9">
    <location>
        <begin position="285"/>
        <end position="288"/>
    </location>
    <ligand>
        <name>GTP</name>
        <dbReference type="ChEBI" id="CHEBI:37565"/>
    </ligand>
</feature>
<evidence type="ECO:0000259" key="13">
    <source>
        <dbReference type="PROSITE" id="PS51883"/>
    </source>
</evidence>
<dbReference type="PROSITE" id="PS51881">
    <property type="entry name" value="OCT"/>
    <property type="match status" value="1"/>
</dbReference>
<feature type="domain" description="OBG-type G" evidence="11">
    <location>
        <begin position="159"/>
        <end position="333"/>
    </location>
</feature>
<dbReference type="FunFam" id="2.70.210.12:FF:000001">
    <property type="entry name" value="GTPase Obg"/>
    <property type="match status" value="1"/>
</dbReference>
<evidence type="ECO:0000256" key="5">
    <source>
        <dbReference type="ARBA" id="ARBA00022741"/>
    </source>
</evidence>
<evidence type="ECO:0000256" key="7">
    <source>
        <dbReference type="ARBA" id="ARBA00022842"/>
    </source>
</evidence>
<dbReference type="CDD" id="cd01898">
    <property type="entry name" value="Obg"/>
    <property type="match status" value="1"/>
</dbReference>
<reference evidence="14 15" key="1">
    <citation type="submission" date="2016-08" db="EMBL/GenBank/DDBJ databases">
        <title>Analysis of Carbohydrate Active Enzymes in Thermogemmatispora T81 Reveals Carbohydrate Degradation Ability.</title>
        <authorList>
            <person name="Tomazini A."/>
            <person name="Lal S."/>
            <person name="Stott M."/>
            <person name="Henrissat B."/>
            <person name="Polikarpov I."/>
            <person name="Sparling R."/>
            <person name="Levin D.B."/>
        </authorList>
    </citation>
    <scope>NUCLEOTIDE SEQUENCE [LARGE SCALE GENOMIC DNA]</scope>
    <source>
        <strain evidence="14 15">T81</strain>
    </source>
</reference>
<dbReference type="AlphaFoldDB" id="A0A328VK21"/>
<accession>A0A328VK21</accession>
<dbReference type="SUPFAM" id="SSF52540">
    <property type="entry name" value="P-loop containing nucleoside triphosphate hydrolases"/>
    <property type="match status" value="1"/>
</dbReference>
<feature type="binding site" evidence="9">
    <location>
        <position position="192"/>
    </location>
    <ligand>
        <name>Mg(2+)</name>
        <dbReference type="ChEBI" id="CHEBI:18420"/>
    </ligand>
</feature>
<comment type="caution">
    <text evidence="14">The sequence shown here is derived from an EMBL/GenBank/DDBJ whole genome shotgun (WGS) entry which is preliminary data.</text>
</comment>
<dbReference type="SUPFAM" id="SSF102741">
    <property type="entry name" value="Obg GTP-binding protein C-terminal domain"/>
    <property type="match status" value="1"/>
</dbReference>
<evidence type="ECO:0000256" key="8">
    <source>
        <dbReference type="ARBA" id="ARBA00023134"/>
    </source>
</evidence>
<evidence type="ECO:0000313" key="14">
    <source>
        <dbReference type="EMBL" id="RAQ98248.1"/>
    </source>
</evidence>
<dbReference type="InterPro" id="IPR006169">
    <property type="entry name" value="GTP1_OBG_dom"/>
</dbReference>
<dbReference type="GO" id="GO:0042254">
    <property type="term" value="P:ribosome biogenesis"/>
    <property type="evidence" value="ECO:0007669"/>
    <property type="project" value="UniProtKB-UniRule"/>
</dbReference>
<dbReference type="GO" id="GO:0000287">
    <property type="term" value="F:magnesium ion binding"/>
    <property type="evidence" value="ECO:0007669"/>
    <property type="project" value="InterPro"/>
</dbReference>
<dbReference type="InterPro" id="IPR031167">
    <property type="entry name" value="G_OBG"/>
</dbReference>
<evidence type="ECO:0000256" key="6">
    <source>
        <dbReference type="ARBA" id="ARBA00022801"/>
    </source>
</evidence>
<evidence type="ECO:0000256" key="10">
    <source>
        <dbReference type="SAM" id="MobiDB-lite"/>
    </source>
</evidence>
<dbReference type="NCBIfam" id="NF008955">
    <property type="entry name" value="PRK12297.1"/>
    <property type="match status" value="1"/>
</dbReference>
<dbReference type="OrthoDB" id="9807318at2"/>
<evidence type="ECO:0000256" key="9">
    <source>
        <dbReference type="HAMAP-Rule" id="MF_01454"/>
    </source>
</evidence>
<dbReference type="Pfam" id="PF01926">
    <property type="entry name" value="MMR_HSR1"/>
    <property type="match status" value="1"/>
</dbReference>
<evidence type="ECO:0000256" key="2">
    <source>
        <dbReference type="ARBA" id="ARBA00007699"/>
    </source>
</evidence>